<organism evidence="6 7">
    <name type="scientific">Litoreibacter halocynthiae</name>
    <dbReference type="NCBI Taxonomy" id="1242689"/>
    <lineage>
        <taxon>Bacteria</taxon>
        <taxon>Pseudomonadati</taxon>
        <taxon>Pseudomonadota</taxon>
        <taxon>Alphaproteobacteria</taxon>
        <taxon>Rhodobacterales</taxon>
        <taxon>Roseobacteraceae</taxon>
        <taxon>Litoreibacter</taxon>
    </lineage>
</organism>
<dbReference type="Proteomes" id="UP000294563">
    <property type="component" value="Unassembled WGS sequence"/>
</dbReference>
<evidence type="ECO:0000313" key="7">
    <source>
        <dbReference type="Proteomes" id="UP000294563"/>
    </source>
</evidence>
<dbReference type="Pfam" id="PF00126">
    <property type="entry name" value="HTH_1"/>
    <property type="match status" value="1"/>
</dbReference>
<evidence type="ECO:0000259" key="5">
    <source>
        <dbReference type="PROSITE" id="PS50931"/>
    </source>
</evidence>
<protein>
    <submittedName>
        <fullName evidence="6">DNA-binding transcriptional LysR family regulator</fullName>
    </submittedName>
</protein>
<dbReference type="InterPro" id="IPR000847">
    <property type="entry name" value="LysR_HTH_N"/>
</dbReference>
<accession>A0A4R7LMR0</accession>
<keyword evidence="3 6" id="KW-0238">DNA-binding</keyword>
<dbReference type="OrthoDB" id="8479870at2"/>
<dbReference type="Gene3D" id="1.10.10.10">
    <property type="entry name" value="Winged helix-like DNA-binding domain superfamily/Winged helix DNA-binding domain"/>
    <property type="match status" value="1"/>
</dbReference>
<dbReference type="InterPro" id="IPR036390">
    <property type="entry name" value="WH_DNA-bd_sf"/>
</dbReference>
<dbReference type="GO" id="GO:0010628">
    <property type="term" value="P:positive regulation of gene expression"/>
    <property type="evidence" value="ECO:0007669"/>
    <property type="project" value="TreeGrafter"/>
</dbReference>
<evidence type="ECO:0000313" key="6">
    <source>
        <dbReference type="EMBL" id="TDT77307.1"/>
    </source>
</evidence>
<dbReference type="SUPFAM" id="SSF53850">
    <property type="entry name" value="Periplasmic binding protein-like II"/>
    <property type="match status" value="1"/>
</dbReference>
<dbReference type="Pfam" id="PF03466">
    <property type="entry name" value="LysR_substrate"/>
    <property type="match status" value="1"/>
</dbReference>
<keyword evidence="4" id="KW-0804">Transcription</keyword>
<dbReference type="AlphaFoldDB" id="A0A4R7LMR0"/>
<sequence>MLPNLTLRQLDTFREVMRSGSISEASRTLLRTQPAVSTMIANIEKELGFKLFVREHGRLTPSPEAFYLLEETEEVLDRMGRTVQTMAEFGTLDRGHLRIACHPAASGFFMPRTLASFLKGRPNVKVDLMMRASHVVEDLIASQQFDIALAETPQERGSIDIEVFEPKCVIAISEHDPLAAKDVLTPNDLRDYPIATLFADHPVTIATNDAFAQSGTPLNRRFVLRTFLPALELVGANLCAAVVDRITALTSPVEGVVFREFDPSIISSVAILVPAHRPPSVMTNAFRDHLREQLSQIESHIVGNQHGLQS</sequence>
<dbReference type="PRINTS" id="PR00039">
    <property type="entry name" value="HTHLYSR"/>
</dbReference>
<name>A0A4R7LMR0_9RHOB</name>
<feature type="domain" description="HTH lysR-type" evidence="5">
    <location>
        <begin position="5"/>
        <end position="62"/>
    </location>
</feature>
<gene>
    <name evidence="6" type="ORF">BDE40_0588</name>
</gene>
<dbReference type="EMBL" id="SOBH01000001">
    <property type="protein sequence ID" value="TDT77307.1"/>
    <property type="molecule type" value="Genomic_DNA"/>
</dbReference>
<dbReference type="GO" id="GO:0003700">
    <property type="term" value="F:DNA-binding transcription factor activity"/>
    <property type="evidence" value="ECO:0007669"/>
    <property type="project" value="InterPro"/>
</dbReference>
<dbReference type="SUPFAM" id="SSF46785">
    <property type="entry name" value="Winged helix' DNA-binding domain"/>
    <property type="match status" value="1"/>
</dbReference>
<dbReference type="InterPro" id="IPR036388">
    <property type="entry name" value="WH-like_DNA-bd_sf"/>
</dbReference>
<dbReference type="PANTHER" id="PTHR30427:SF1">
    <property type="entry name" value="TRANSCRIPTIONAL ACTIVATOR PROTEIN LYSR"/>
    <property type="match status" value="1"/>
</dbReference>
<evidence type="ECO:0000256" key="1">
    <source>
        <dbReference type="ARBA" id="ARBA00009437"/>
    </source>
</evidence>
<evidence type="ECO:0000256" key="3">
    <source>
        <dbReference type="ARBA" id="ARBA00023125"/>
    </source>
</evidence>
<dbReference type="RefSeq" id="WP_134012650.1">
    <property type="nucleotide sequence ID" value="NZ_SOBH01000001.1"/>
</dbReference>
<keyword evidence="2" id="KW-0805">Transcription regulation</keyword>
<dbReference type="GO" id="GO:0043565">
    <property type="term" value="F:sequence-specific DNA binding"/>
    <property type="evidence" value="ECO:0007669"/>
    <property type="project" value="TreeGrafter"/>
</dbReference>
<comment type="similarity">
    <text evidence="1">Belongs to the LysR transcriptional regulatory family.</text>
</comment>
<evidence type="ECO:0000256" key="4">
    <source>
        <dbReference type="ARBA" id="ARBA00023163"/>
    </source>
</evidence>
<keyword evidence="7" id="KW-1185">Reference proteome</keyword>
<proteinExistence type="inferred from homology"/>
<dbReference type="PANTHER" id="PTHR30427">
    <property type="entry name" value="TRANSCRIPTIONAL ACTIVATOR PROTEIN LYSR"/>
    <property type="match status" value="1"/>
</dbReference>
<reference evidence="6 7" key="1">
    <citation type="submission" date="2019-03" db="EMBL/GenBank/DDBJ databases">
        <title>Genomic Encyclopedia of Archaeal and Bacterial Type Strains, Phase II (KMG-II): from individual species to whole genera.</title>
        <authorList>
            <person name="Goeker M."/>
        </authorList>
    </citation>
    <scope>NUCLEOTIDE SEQUENCE [LARGE SCALE GENOMIC DNA]</scope>
    <source>
        <strain evidence="6 7">DSM 29467</strain>
    </source>
</reference>
<dbReference type="Gene3D" id="3.40.190.290">
    <property type="match status" value="1"/>
</dbReference>
<dbReference type="PROSITE" id="PS50931">
    <property type="entry name" value="HTH_LYSR"/>
    <property type="match status" value="1"/>
</dbReference>
<evidence type="ECO:0000256" key="2">
    <source>
        <dbReference type="ARBA" id="ARBA00023015"/>
    </source>
</evidence>
<comment type="caution">
    <text evidence="6">The sequence shown here is derived from an EMBL/GenBank/DDBJ whole genome shotgun (WGS) entry which is preliminary data.</text>
</comment>
<dbReference type="InterPro" id="IPR005119">
    <property type="entry name" value="LysR_subst-bd"/>
</dbReference>